<protein>
    <recommendedName>
        <fullName evidence="1">Senescence domain-containing protein</fullName>
    </recommendedName>
</protein>
<accession>A0AAN9KP11</accession>
<name>A0AAN9KP11_CLITE</name>
<dbReference type="Pfam" id="PF06911">
    <property type="entry name" value="Senescence"/>
    <property type="match status" value="1"/>
</dbReference>
<keyword evidence="3" id="KW-1185">Reference proteome</keyword>
<dbReference type="PANTHER" id="PTHR21068:SF36">
    <property type="entry name" value="SENESCENCE_DEHYDRATION-ASSOCIATED PROTEIN-LIKE PROTEIN"/>
    <property type="match status" value="1"/>
</dbReference>
<evidence type="ECO:0000259" key="1">
    <source>
        <dbReference type="Pfam" id="PF06911"/>
    </source>
</evidence>
<dbReference type="PANTHER" id="PTHR21068">
    <property type="entry name" value="SPARTIN"/>
    <property type="match status" value="1"/>
</dbReference>
<comment type="caution">
    <text evidence="2">The sequence shown here is derived from an EMBL/GenBank/DDBJ whole genome shotgun (WGS) entry which is preliminary data.</text>
</comment>
<dbReference type="EMBL" id="JAYKXN010000001">
    <property type="protein sequence ID" value="KAK7319946.1"/>
    <property type="molecule type" value="Genomic_DNA"/>
</dbReference>
<evidence type="ECO:0000313" key="2">
    <source>
        <dbReference type="EMBL" id="KAK7319946.1"/>
    </source>
</evidence>
<dbReference type="InterPro" id="IPR045036">
    <property type="entry name" value="Spartin-like"/>
</dbReference>
<dbReference type="InterPro" id="IPR009686">
    <property type="entry name" value="Senescence/spartin_C"/>
</dbReference>
<gene>
    <name evidence="2" type="ORF">RJT34_04675</name>
</gene>
<sequence>MLLHIFRQGLYFFFMIHSTESRIRNRIKQRTKNPQQTQLSSFTRRVYLHPHYSIEREINRSKAGMWCCNRGSTTMPPIEATKPLSLEEYSGPRNLKQQVLIQIPGCKVHLMDEGEALELDQGQFMIIKTFEDNVSLATIIRAGDDLQWPLTKDEPVVKLDALHYLFSLLVKDGEPLSYGVTFSEGSVGSLSLLDSFLKEHCCFSGLKSSKKNNLDWKEFTPRVDDYNHFLAKAIAEGTGQIVKGIFICSNAYTNKVQKGGEMILNSSADEKDGVVARESMRNNTASSSKKNKINKNLKRVRKLSKMTEKLSKSLLNGVGIVSGAVMAPVVKSQPGKAFLRMLPGEVLLASLDAVNKVLDAAEAAEKQTLSVTSKAASRMVSNRFGEGAGEATEHVFATAGHAANTAWNVFKIRKAFTPASSATNGVLNNAAKITSFKH</sequence>
<dbReference type="AlphaFoldDB" id="A0AAN9KP11"/>
<proteinExistence type="predicted"/>
<reference evidence="2 3" key="1">
    <citation type="submission" date="2024-01" db="EMBL/GenBank/DDBJ databases">
        <title>The genomes of 5 underutilized Papilionoideae crops provide insights into root nodulation and disease resistance.</title>
        <authorList>
            <person name="Yuan L."/>
        </authorList>
    </citation>
    <scope>NUCLEOTIDE SEQUENCE [LARGE SCALE GENOMIC DNA]</scope>
    <source>
        <strain evidence="2">LY-2023</strain>
        <tissue evidence="2">Leaf</tissue>
    </source>
</reference>
<evidence type="ECO:0000313" key="3">
    <source>
        <dbReference type="Proteomes" id="UP001359559"/>
    </source>
</evidence>
<dbReference type="Proteomes" id="UP001359559">
    <property type="component" value="Unassembled WGS sequence"/>
</dbReference>
<feature type="domain" description="Senescence" evidence="1">
    <location>
        <begin position="232"/>
        <end position="415"/>
    </location>
</feature>
<organism evidence="2 3">
    <name type="scientific">Clitoria ternatea</name>
    <name type="common">Butterfly pea</name>
    <dbReference type="NCBI Taxonomy" id="43366"/>
    <lineage>
        <taxon>Eukaryota</taxon>
        <taxon>Viridiplantae</taxon>
        <taxon>Streptophyta</taxon>
        <taxon>Embryophyta</taxon>
        <taxon>Tracheophyta</taxon>
        <taxon>Spermatophyta</taxon>
        <taxon>Magnoliopsida</taxon>
        <taxon>eudicotyledons</taxon>
        <taxon>Gunneridae</taxon>
        <taxon>Pentapetalae</taxon>
        <taxon>rosids</taxon>
        <taxon>fabids</taxon>
        <taxon>Fabales</taxon>
        <taxon>Fabaceae</taxon>
        <taxon>Papilionoideae</taxon>
        <taxon>50 kb inversion clade</taxon>
        <taxon>NPAAA clade</taxon>
        <taxon>indigoferoid/millettioid clade</taxon>
        <taxon>Phaseoleae</taxon>
        <taxon>Clitoria</taxon>
    </lineage>
</organism>
<dbReference type="GO" id="GO:0005886">
    <property type="term" value="C:plasma membrane"/>
    <property type="evidence" value="ECO:0007669"/>
    <property type="project" value="TreeGrafter"/>
</dbReference>